<comment type="catalytic activity">
    <reaction evidence="14 15">
        <text>FMN + ATP + H(+) = FAD + diphosphate</text>
        <dbReference type="Rhea" id="RHEA:17237"/>
        <dbReference type="ChEBI" id="CHEBI:15378"/>
        <dbReference type="ChEBI" id="CHEBI:30616"/>
        <dbReference type="ChEBI" id="CHEBI:33019"/>
        <dbReference type="ChEBI" id="CHEBI:57692"/>
        <dbReference type="ChEBI" id="CHEBI:58210"/>
        <dbReference type="EC" id="2.7.7.2"/>
    </reaction>
</comment>
<keyword evidence="5 15" id="KW-0288">FMN</keyword>
<dbReference type="InterPro" id="IPR014729">
    <property type="entry name" value="Rossmann-like_a/b/a_fold"/>
</dbReference>
<evidence type="ECO:0000259" key="16">
    <source>
        <dbReference type="SMART" id="SM00904"/>
    </source>
</evidence>
<evidence type="ECO:0000256" key="13">
    <source>
        <dbReference type="ARBA" id="ARBA00047880"/>
    </source>
</evidence>
<dbReference type="PANTHER" id="PTHR22749:SF6">
    <property type="entry name" value="RIBOFLAVIN KINASE"/>
    <property type="match status" value="1"/>
</dbReference>
<comment type="function">
    <text evidence="1">Catalyzes the phosphorylation of riboflavin to FMN followed by the adenylation of FMN to FAD.</text>
</comment>
<dbReference type="GO" id="GO:0008531">
    <property type="term" value="F:riboflavin kinase activity"/>
    <property type="evidence" value="ECO:0007669"/>
    <property type="project" value="UniProtKB-UniRule"/>
</dbReference>
<dbReference type="Pfam" id="PF01687">
    <property type="entry name" value="Flavokinase"/>
    <property type="match status" value="1"/>
</dbReference>
<keyword evidence="11 15" id="KW-0067">ATP-binding</keyword>
<evidence type="ECO:0000256" key="15">
    <source>
        <dbReference type="PIRNR" id="PIRNR004491"/>
    </source>
</evidence>
<comment type="caution">
    <text evidence="17">The sequence shown here is derived from an EMBL/GenBank/DDBJ whole genome shotgun (WGS) entry which is preliminary data.</text>
</comment>
<keyword evidence="10 15" id="KW-0274">FAD</keyword>
<dbReference type="Gene3D" id="2.40.30.30">
    <property type="entry name" value="Riboflavin kinase-like"/>
    <property type="match status" value="1"/>
</dbReference>
<dbReference type="FunFam" id="3.40.50.620:FF:000021">
    <property type="entry name" value="Riboflavin biosynthesis protein"/>
    <property type="match status" value="1"/>
</dbReference>
<dbReference type="GO" id="GO:0005524">
    <property type="term" value="F:ATP binding"/>
    <property type="evidence" value="ECO:0007669"/>
    <property type="project" value="UniProtKB-UniRule"/>
</dbReference>
<dbReference type="SMART" id="SM00904">
    <property type="entry name" value="Flavokinase"/>
    <property type="match status" value="1"/>
</dbReference>
<evidence type="ECO:0000256" key="7">
    <source>
        <dbReference type="ARBA" id="ARBA00022695"/>
    </source>
</evidence>
<dbReference type="CDD" id="cd02064">
    <property type="entry name" value="FAD_synthetase_N"/>
    <property type="match status" value="1"/>
</dbReference>
<evidence type="ECO:0000256" key="9">
    <source>
        <dbReference type="ARBA" id="ARBA00022777"/>
    </source>
</evidence>
<keyword evidence="9 15" id="KW-0418">Kinase</keyword>
<keyword evidence="7 15" id="KW-0548">Nucleotidyltransferase</keyword>
<name>A0AB94IBC6_9GAMM</name>
<dbReference type="EC" id="2.7.7.2" evidence="15"/>
<dbReference type="GO" id="GO:0003919">
    <property type="term" value="F:FMN adenylyltransferase activity"/>
    <property type="evidence" value="ECO:0007669"/>
    <property type="project" value="UniProtKB-UniRule"/>
</dbReference>
<dbReference type="GO" id="GO:0009231">
    <property type="term" value="P:riboflavin biosynthetic process"/>
    <property type="evidence" value="ECO:0007669"/>
    <property type="project" value="InterPro"/>
</dbReference>
<accession>A0AB94IBC6</accession>
<evidence type="ECO:0000256" key="14">
    <source>
        <dbReference type="ARBA" id="ARBA00049494"/>
    </source>
</evidence>
<protein>
    <recommendedName>
        <fullName evidence="15">Riboflavin biosynthesis protein</fullName>
    </recommendedName>
    <domain>
        <recommendedName>
            <fullName evidence="15">Riboflavin kinase</fullName>
            <ecNumber evidence="15">2.7.1.26</ecNumber>
        </recommendedName>
        <alternativeName>
            <fullName evidence="15">Flavokinase</fullName>
        </alternativeName>
    </domain>
    <domain>
        <recommendedName>
            <fullName evidence="15">FMN adenylyltransferase</fullName>
            <ecNumber evidence="15">2.7.7.2</ecNumber>
        </recommendedName>
        <alternativeName>
            <fullName evidence="15">FAD pyrophosphorylase</fullName>
        </alternativeName>
        <alternativeName>
            <fullName evidence="15">FAD synthase</fullName>
        </alternativeName>
    </domain>
</protein>
<dbReference type="EC" id="2.7.1.26" evidence="15"/>
<evidence type="ECO:0000256" key="5">
    <source>
        <dbReference type="ARBA" id="ARBA00022643"/>
    </source>
</evidence>
<keyword evidence="12" id="KW-0511">Multifunctional enzyme</keyword>
<proteinExistence type="inferred from homology"/>
<feature type="domain" description="Riboflavin kinase" evidence="16">
    <location>
        <begin position="183"/>
        <end position="308"/>
    </location>
</feature>
<dbReference type="InterPro" id="IPR023465">
    <property type="entry name" value="Riboflavin_kinase_dom_sf"/>
</dbReference>
<dbReference type="SUPFAM" id="SSF52374">
    <property type="entry name" value="Nucleotidylyl transferase"/>
    <property type="match status" value="1"/>
</dbReference>
<keyword evidence="8 15" id="KW-0547">Nucleotide-binding</keyword>
<dbReference type="InterPro" id="IPR002606">
    <property type="entry name" value="Riboflavin_kinase_bac"/>
</dbReference>
<dbReference type="GO" id="GO:0009398">
    <property type="term" value="P:FMN biosynthetic process"/>
    <property type="evidence" value="ECO:0007669"/>
    <property type="project" value="UniProtKB-UniRule"/>
</dbReference>
<sequence length="310" mass="35179">MKIIRGIHNLPMSLKGCVLTMGNFDGVHLGHQSLIAHLKQAKQHYNLPTVVMIFEPQPLEYFQPDNAPARLTSFQEKYYQLQQLHIDYLLCIPFNHQVAMLSPDDFVQQWLINQLQAHYIIVGDDFAFGRKREGDIALLAHYAKAGHFALNSLPTYYYQGQRVSSTAIRQALSLSQFDLAQQLLGRPYTICGKVIHGNALARQLGFPTANIQLHRLKPALHGVYQVEVVNQANNNSYQGIANIGVRPTIDGKCATLEVNIFDFNQDIYGQYLTVHFKKKIRNEKKFASVDELKQQIAQDVCIARNISAKF</sequence>
<dbReference type="GO" id="GO:0006747">
    <property type="term" value="P:FAD biosynthetic process"/>
    <property type="evidence" value="ECO:0007669"/>
    <property type="project" value="UniProtKB-UniRule"/>
</dbReference>
<evidence type="ECO:0000256" key="8">
    <source>
        <dbReference type="ARBA" id="ARBA00022741"/>
    </source>
</evidence>
<dbReference type="NCBIfam" id="NF004163">
    <property type="entry name" value="PRK05627.1-6"/>
    <property type="match status" value="1"/>
</dbReference>
<keyword evidence="18" id="KW-1185">Reference proteome</keyword>
<evidence type="ECO:0000256" key="3">
    <source>
        <dbReference type="ARBA" id="ARBA00005201"/>
    </source>
</evidence>
<evidence type="ECO:0000256" key="11">
    <source>
        <dbReference type="ARBA" id="ARBA00022840"/>
    </source>
</evidence>
<organism evidence="17 18">
    <name type="scientific">Candidatus Schmidhempelia bombi str. Bimp</name>
    <dbReference type="NCBI Taxonomy" id="1387197"/>
    <lineage>
        <taxon>Bacteria</taxon>
        <taxon>Pseudomonadati</taxon>
        <taxon>Pseudomonadota</taxon>
        <taxon>Gammaproteobacteria</taxon>
        <taxon>Orbales</taxon>
        <taxon>Orbaceae</taxon>
        <taxon>Candidatus Schmidhempelia</taxon>
    </lineage>
</organism>
<dbReference type="NCBIfam" id="NF004162">
    <property type="entry name" value="PRK05627.1-5"/>
    <property type="match status" value="1"/>
</dbReference>
<dbReference type="SUPFAM" id="SSF82114">
    <property type="entry name" value="Riboflavin kinase-like"/>
    <property type="match status" value="1"/>
</dbReference>
<dbReference type="Pfam" id="PF06574">
    <property type="entry name" value="FAD_syn"/>
    <property type="match status" value="1"/>
</dbReference>
<dbReference type="NCBIfam" id="TIGR00083">
    <property type="entry name" value="ribF"/>
    <property type="match status" value="1"/>
</dbReference>
<evidence type="ECO:0000256" key="10">
    <source>
        <dbReference type="ARBA" id="ARBA00022827"/>
    </source>
</evidence>
<dbReference type="AlphaFoldDB" id="A0AB94IBC6"/>
<evidence type="ECO:0000313" key="17">
    <source>
        <dbReference type="EMBL" id="TEA26708.1"/>
    </source>
</evidence>
<dbReference type="Proteomes" id="UP000506160">
    <property type="component" value="Unassembled WGS sequence"/>
</dbReference>
<dbReference type="FunFam" id="2.40.30.30:FF:000003">
    <property type="entry name" value="Riboflavin biosynthesis protein"/>
    <property type="match status" value="1"/>
</dbReference>
<evidence type="ECO:0000256" key="2">
    <source>
        <dbReference type="ARBA" id="ARBA00004726"/>
    </source>
</evidence>
<comment type="pathway">
    <text evidence="3 15">Cofactor biosynthesis; FMN biosynthesis; FMN from riboflavin (ATP route): step 1/1.</text>
</comment>
<dbReference type="PIRSF" id="PIRSF004491">
    <property type="entry name" value="FAD_Synth"/>
    <property type="match status" value="1"/>
</dbReference>
<gene>
    <name evidence="17" type="primary">ribF</name>
    <name evidence="17" type="ORF">O970_07410</name>
</gene>
<dbReference type="EMBL" id="AWGA01000067">
    <property type="protein sequence ID" value="TEA26708.1"/>
    <property type="molecule type" value="Genomic_DNA"/>
</dbReference>
<dbReference type="NCBIfam" id="NF004160">
    <property type="entry name" value="PRK05627.1-3"/>
    <property type="match status" value="1"/>
</dbReference>
<comment type="pathway">
    <text evidence="2 15">Cofactor biosynthesis; FAD biosynthesis; FAD from FMN: step 1/1.</text>
</comment>
<evidence type="ECO:0000256" key="1">
    <source>
        <dbReference type="ARBA" id="ARBA00002121"/>
    </source>
</evidence>
<evidence type="ECO:0000256" key="12">
    <source>
        <dbReference type="ARBA" id="ARBA00023268"/>
    </source>
</evidence>
<comment type="similarity">
    <text evidence="15">Belongs to the ribF family.</text>
</comment>
<dbReference type="RefSeq" id="WP_024496484.1">
    <property type="nucleotide sequence ID" value="NZ_AWGA01000067.1"/>
</dbReference>
<comment type="catalytic activity">
    <reaction evidence="13 15">
        <text>riboflavin + ATP = FMN + ADP + H(+)</text>
        <dbReference type="Rhea" id="RHEA:14357"/>
        <dbReference type="ChEBI" id="CHEBI:15378"/>
        <dbReference type="ChEBI" id="CHEBI:30616"/>
        <dbReference type="ChEBI" id="CHEBI:57986"/>
        <dbReference type="ChEBI" id="CHEBI:58210"/>
        <dbReference type="ChEBI" id="CHEBI:456216"/>
        <dbReference type="EC" id="2.7.1.26"/>
    </reaction>
</comment>
<dbReference type="InterPro" id="IPR015864">
    <property type="entry name" value="FAD_synthase"/>
</dbReference>
<evidence type="ECO:0000256" key="6">
    <source>
        <dbReference type="ARBA" id="ARBA00022679"/>
    </source>
</evidence>
<evidence type="ECO:0000313" key="18">
    <source>
        <dbReference type="Proteomes" id="UP000506160"/>
    </source>
</evidence>
<dbReference type="PANTHER" id="PTHR22749">
    <property type="entry name" value="RIBOFLAVIN KINASE/FMN ADENYLYLTRANSFERASE"/>
    <property type="match status" value="1"/>
</dbReference>
<keyword evidence="6 15" id="KW-0808">Transferase</keyword>
<evidence type="ECO:0000256" key="4">
    <source>
        <dbReference type="ARBA" id="ARBA00022630"/>
    </source>
</evidence>
<dbReference type="InterPro" id="IPR023468">
    <property type="entry name" value="Riboflavin_kinase"/>
</dbReference>
<dbReference type="NCBIfam" id="NF004159">
    <property type="entry name" value="PRK05627.1-2"/>
    <property type="match status" value="1"/>
</dbReference>
<reference evidence="17 18" key="1">
    <citation type="journal article" date="2014" name="Appl. Environ. Microbiol.">
        <title>Genomic features of a bumble bee symbiont reflect its host environment.</title>
        <authorList>
            <person name="Martinson V.G."/>
            <person name="Magoc T."/>
            <person name="Koch H."/>
            <person name="Salzberg S.L."/>
            <person name="Moran N.A."/>
        </authorList>
    </citation>
    <scope>NUCLEOTIDE SEQUENCE [LARGE SCALE GENOMIC DNA]</scope>
    <source>
        <strain evidence="17 18">Bimp</strain>
    </source>
</reference>
<dbReference type="InterPro" id="IPR015865">
    <property type="entry name" value="Riboflavin_kinase_bac/euk"/>
</dbReference>
<dbReference type="Gene3D" id="3.40.50.620">
    <property type="entry name" value="HUPs"/>
    <property type="match status" value="1"/>
</dbReference>
<keyword evidence="4 15" id="KW-0285">Flavoprotein</keyword>